<evidence type="ECO:0000313" key="1">
    <source>
        <dbReference type="EMBL" id="CDW35621.1"/>
    </source>
</evidence>
<reference evidence="1" key="1">
    <citation type="submission" date="2014-05" db="EMBL/GenBank/DDBJ databases">
        <authorList>
            <person name="Chronopoulou M."/>
        </authorList>
    </citation>
    <scope>NUCLEOTIDE SEQUENCE</scope>
    <source>
        <tissue evidence="1">Whole organism</tissue>
    </source>
</reference>
<accession>A0A0K2UD30</accession>
<sequence>MTVSMRFQVLEFAWHPSRTEENKLRVHFLKHT</sequence>
<name>A0A0K2UD30_LEPSM</name>
<proteinExistence type="predicted"/>
<protein>
    <submittedName>
        <fullName evidence="1">Uncharacterized protein</fullName>
    </submittedName>
</protein>
<dbReference type="EMBL" id="HACA01018260">
    <property type="protein sequence ID" value="CDW35621.1"/>
    <property type="molecule type" value="Transcribed_RNA"/>
</dbReference>
<organism evidence="1">
    <name type="scientific">Lepeophtheirus salmonis</name>
    <name type="common">Salmon louse</name>
    <name type="synonym">Caligus salmonis</name>
    <dbReference type="NCBI Taxonomy" id="72036"/>
    <lineage>
        <taxon>Eukaryota</taxon>
        <taxon>Metazoa</taxon>
        <taxon>Ecdysozoa</taxon>
        <taxon>Arthropoda</taxon>
        <taxon>Crustacea</taxon>
        <taxon>Multicrustacea</taxon>
        <taxon>Hexanauplia</taxon>
        <taxon>Copepoda</taxon>
        <taxon>Siphonostomatoida</taxon>
        <taxon>Caligidae</taxon>
        <taxon>Lepeophtheirus</taxon>
    </lineage>
</organism>
<dbReference type="AlphaFoldDB" id="A0A0K2UD30"/>